<dbReference type="Proteomes" id="UP001214113">
    <property type="component" value="Unassembled WGS sequence"/>
</dbReference>
<accession>A0AAW6GHY3</accession>
<dbReference type="RefSeq" id="WP_272195925.1">
    <property type="nucleotide sequence ID" value="NZ_JAQNSB010000026.1"/>
</dbReference>
<comment type="caution">
    <text evidence="2">The sequence shown here is derived from an EMBL/GenBank/DDBJ whole genome shotgun (WGS) entry which is preliminary data.</text>
</comment>
<keyword evidence="1" id="KW-0812">Transmembrane</keyword>
<evidence type="ECO:0008006" key="4">
    <source>
        <dbReference type="Google" id="ProtNLM"/>
    </source>
</evidence>
<dbReference type="AlphaFoldDB" id="A0AAW6GHY3"/>
<protein>
    <recommendedName>
        <fullName evidence="4">SLATT domain-containing protein</fullName>
    </recommendedName>
</protein>
<evidence type="ECO:0000313" key="2">
    <source>
        <dbReference type="EMBL" id="MDC1856279.1"/>
    </source>
</evidence>
<keyword evidence="1" id="KW-1133">Transmembrane helix</keyword>
<evidence type="ECO:0000256" key="1">
    <source>
        <dbReference type="SAM" id="Phobius"/>
    </source>
</evidence>
<name>A0AAW6GHY3_BACUN</name>
<organism evidence="2 3">
    <name type="scientific">Bacteroides uniformis</name>
    <dbReference type="NCBI Taxonomy" id="820"/>
    <lineage>
        <taxon>Bacteria</taxon>
        <taxon>Pseudomonadati</taxon>
        <taxon>Bacteroidota</taxon>
        <taxon>Bacteroidia</taxon>
        <taxon>Bacteroidales</taxon>
        <taxon>Bacteroidaceae</taxon>
        <taxon>Bacteroides</taxon>
    </lineage>
</organism>
<dbReference type="EMBL" id="JAQNSB010000026">
    <property type="protein sequence ID" value="MDC1856279.1"/>
    <property type="molecule type" value="Genomic_DNA"/>
</dbReference>
<reference evidence="2" key="1">
    <citation type="submission" date="2022-10" db="EMBL/GenBank/DDBJ databases">
        <title>Human gut microbiome strain richness.</title>
        <authorList>
            <person name="Chen-Liaw A."/>
        </authorList>
    </citation>
    <scope>NUCLEOTIDE SEQUENCE</scope>
    <source>
        <strain evidence="2">BSD2780061687st1_G10_BSD2780061687b_171204</strain>
    </source>
</reference>
<proteinExistence type="predicted"/>
<keyword evidence="1" id="KW-0472">Membrane</keyword>
<evidence type="ECO:0000313" key="3">
    <source>
        <dbReference type="Proteomes" id="UP001214113"/>
    </source>
</evidence>
<sequence length="232" mass="26212">MNTKLENAKDSVLTLSKELIAETRKYLIDTVNGIVSEQGEVFTKKTHNVNACQPLGVIGVSSVVVGGIGWICTSDVWPKWLFFAGLATLGIDFILRRDKKEISSANGNHLVSIVPLKVRYEIIDELSNLCDQINQKWDEKLSNWKETLLNEISFSNSSDEQKSNASFQLFHCQNIELSMTKWIPLFESKESPQEIKQLIGDFRVYVVGQIEDACRKQCEIYESAKNALNSSF</sequence>
<feature type="transmembrane region" description="Helical" evidence="1">
    <location>
        <begin position="54"/>
        <end position="71"/>
    </location>
</feature>
<gene>
    <name evidence="2" type="ORF">POZ22_16040</name>
</gene>